<protein>
    <submittedName>
        <fullName evidence="1">Uncharacterized protein</fullName>
    </submittedName>
</protein>
<keyword evidence="2" id="KW-1185">Reference proteome</keyword>
<dbReference type="EMBL" id="CAJJDM010000041">
    <property type="protein sequence ID" value="CAD8068533.1"/>
    <property type="molecule type" value="Genomic_DNA"/>
</dbReference>
<dbReference type="AlphaFoldDB" id="A0A8S1LSN3"/>
<evidence type="ECO:0000313" key="2">
    <source>
        <dbReference type="Proteomes" id="UP000688137"/>
    </source>
</evidence>
<gene>
    <name evidence="1" type="ORF">PPRIM_AZ9-3.1.T0420207</name>
</gene>
<sequence length="132" mass="15209">MKILDEIKKQVEMEMQKIKKVQPVRIHQPLNSQQKKDLIILINKGVQLKDAARELKVTYHEAKIAYNEYRRKALSSQSETESTIPDIRTAGVSLLRVPPHHFIVQSVVENTITSVRKLYNVIVQNPILNSNI</sequence>
<organism evidence="1 2">
    <name type="scientific">Paramecium primaurelia</name>
    <dbReference type="NCBI Taxonomy" id="5886"/>
    <lineage>
        <taxon>Eukaryota</taxon>
        <taxon>Sar</taxon>
        <taxon>Alveolata</taxon>
        <taxon>Ciliophora</taxon>
        <taxon>Intramacronucleata</taxon>
        <taxon>Oligohymenophorea</taxon>
        <taxon>Peniculida</taxon>
        <taxon>Parameciidae</taxon>
        <taxon>Paramecium</taxon>
    </lineage>
</organism>
<proteinExistence type="predicted"/>
<comment type="caution">
    <text evidence="1">The sequence shown here is derived from an EMBL/GenBank/DDBJ whole genome shotgun (WGS) entry which is preliminary data.</text>
</comment>
<name>A0A8S1LSN3_PARPR</name>
<dbReference type="Proteomes" id="UP000688137">
    <property type="component" value="Unassembled WGS sequence"/>
</dbReference>
<reference evidence="1" key="1">
    <citation type="submission" date="2021-01" db="EMBL/GenBank/DDBJ databases">
        <authorList>
            <consortium name="Genoscope - CEA"/>
            <person name="William W."/>
        </authorList>
    </citation>
    <scope>NUCLEOTIDE SEQUENCE</scope>
</reference>
<accession>A0A8S1LSN3</accession>
<dbReference type="OMA" id="MKVTYHE"/>
<evidence type="ECO:0000313" key="1">
    <source>
        <dbReference type="EMBL" id="CAD8068533.1"/>
    </source>
</evidence>